<dbReference type="Gene3D" id="1.20.120.140">
    <property type="entry name" value="Signal recognition particle SRP54, nucleotide-binding domain"/>
    <property type="match status" value="1"/>
</dbReference>
<evidence type="ECO:0000313" key="8">
    <source>
        <dbReference type="EMBL" id="VFQ70531.1"/>
    </source>
</evidence>
<keyword evidence="9" id="KW-1185">Reference proteome</keyword>
<dbReference type="GO" id="GO:0030942">
    <property type="term" value="F:endoplasmic reticulum signal peptide binding"/>
    <property type="evidence" value="ECO:0007669"/>
    <property type="project" value="TreeGrafter"/>
</dbReference>
<sequence length="170" mass="18482">MLNFNAPSSVEMVLAELGGSISHALQQMSNATVVDQKALNDCLNEIARALLQSDVQFRLVGDMQANVKRLVNLDDLAARHNKRKIIQQAVFKELCKILDPGKPSFTPKKGKTSVVMFVGLQGSGKTPCNVVSFASSHRSMSLTVRGHLTGVKTGEENARDNDEDDDMVNA</sequence>
<dbReference type="GO" id="GO:0006616">
    <property type="term" value="P:SRP-dependent cotranslational protein targeting to membrane, translocation"/>
    <property type="evidence" value="ECO:0007669"/>
    <property type="project" value="TreeGrafter"/>
</dbReference>
<dbReference type="PANTHER" id="PTHR11564:SF5">
    <property type="entry name" value="SIGNAL RECOGNITION PARTICLE SUBUNIT SRP54"/>
    <property type="match status" value="1"/>
</dbReference>
<dbReference type="SMART" id="SM00963">
    <property type="entry name" value="SRP54_N"/>
    <property type="match status" value="1"/>
</dbReference>
<keyword evidence="3" id="KW-0256">Endoplasmic reticulum</keyword>
<comment type="subcellular location">
    <subcellularLocation>
        <location evidence="2">Cytoplasm</location>
    </subcellularLocation>
    <subcellularLocation>
        <location evidence="1">Endoplasmic reticulum</location>
    </subcellularLocation>
</comment>
<accession>A0A484L2J2</accession>
<evidence type="ECO:0000256" key="2">
    <source>
        <dbReference type="ARBA" id="ARBA00004496"/>
    </source>
</evidence>
<dbReference type="GO" id="GO:0003924">
    <property type="term" value="F:GTPase activity"/>
    <property type="evidence" value="ECO:0007669"/>
    <property type="project" value="InterPro"/>
</dbReference>
<reference evidence="8 9" key="1">
    <citation type="submission" date="2018-04" db="EMBL/GenBank/DDBJ databases">
        <authorList>
            <person name="Vogel A."/>
        </authorList>
    </citation>
    <scope>NUCLEOTIDE SEQUENCE [LARGE SCALE GENOMIC DNA]</scope>
</reference>
<dbReference type="Pfam" id="PF02881">
    <property type="entry name" value="SRP54_N"/>
    <property type="match status" value="1"/>
</dbReference>
<dbReference type="InterPro" id="IPR022941">
    <property type="entry name" value="SRP54"/>
</dbReference>
<comment type="function">
    <text evidence="5">Component of the signal recognition particle (SRP) complex, a ribonucleoprotein complex that mediates the cotranslational targeting of secretory and membrane proteins to the endoplasmic reticulum (ER). As part of the SRP complex, associates with the SRP receptor (SR) component SRPRA to target secretory proteins to the endoplasmic reticulum membrane. Binds to the signal sequence of presecretory proteins when they emerge from the ribosomes. Displays basal GTPase activity, and stimulates reciprocal GTPase activation of the SR subunit SRPRA. Forms a guanosine 5'-triphosphate (GTP)-dependent complex with the SR subunit SRPRA. SR compaction and GTPase mediated rearrangement of SR drive SRP-mediated cotranslational protein translocation into the ER. Requires the presence of SRP9/SRP14 and/or SRP19 to stably interact with RNA.</text>
</comment>
<dbReference type="GO" id="GO:0005783">
    <property type="term" value="C:endoplasmic reticulum"/>
    <property type="evidence" value="ECO:0007669"/>
    <property type="project" value="UniProtKB-SubCell"/>
</dbReference>
<dbReference type="Proteomes" id="UP000595140">
    <property type="component" value="Unassembled WGS sequence"/>
</dbReference>
<dbReference type="PANTHER" id="PTHR11564">
    <property type="entry name" value="SIGNAL RECOGNITION PARTICLE 54K PROTEIN SRP54"/>
    <property type="match status" value="1"/>
</dbReference>
<evidence type="ECO:0000256" key="3">
    <source>
        <dbReference type="ARBA" id="ARBA00022824"/>
    </source>
</evidence>
<gene>
    <name evidence="8" type="ORF">CCAM_LOCUS12307</name>
</gene>
<dbReference type="GO" id="GO:0005829">
    <property type="term" value="C:cytosol"/>
    <property type="evidence" value="ECO:0007669"/>
    <property type="project" value="TreeGrafter"/>
</dbReference>
<evidence type="ECO:0000256" key="1">
    <source>
        <dbReference type="ARBA" id="ARBA00004240"/>
    </source>
</evidence>
<evidence type="ECO:0000313" key="9">
    <source>
        <dbReference type="Proteomes" id="UP000595140"/>
    </source>
</evidence>
<dbReference type="GO" id="GO:0005786">
    <property type="term" value="C:signal recognition particle, endoplasmic reticulum targeting"/>
    <property type="evidence" value="ECO:0007669"/>
    <property type="project" value="TreeGrafter"/>
</dbReference>
<evidence type="ECO:0000256" key="6">
    <source>
        <dbReference type="SAM" id="MobiDB-lite"/>
    </source>
</evidence>
<dbReference type="InterPro" id="IPR013822">
    <property type="entry name" value="Signal_recog_particl_SRP54_hlx"/>
</dbReference>
<feature type="domain" description="Signal recognition particle SRP54 helical bundle" evidence="7">
    <location>
        <begin position="13"/>
        <end position="98"/>
    </location>
</feature>
<organism evidence="8 9">
    <name type="scientific">Cuscuta campestris</name>
    <dbReference type="NCBI Taxonomy" id="132261"/>
    <lineage>
        <taxon>Eukaryota</taxon>
        <taxon>Viridiplantae</taxon>
        <taxon>Streptophyta</taxon>
        <taxon>Embryophyta</taxon>
        <taxon>Tracheophyta</taxon>
        <taxon>Spermatophyta</taxon>
        <taxon>Magnoliopsida</taxon>
        <taxon>eudicotyledons</taxon>
        <taxon>Gunneridae</taxon>
        <taxon>Pentapetalae</taxon>
        <taxon>asterids</taxon>
        <taxon>lamiids</taxon>
        <taxon>Solanales</taxon>
        <taxon>Convolvulaceae</taxon>
        <taxon>Cuscuteae</taxon>
        <taxon>Cuscuta</taxon>
        <taxon>Cuscuta subgen. Grammica</taxon>
        <taxon>Cuscuta sect. Cleistogrammica</taxon>
    </lineage>
</organism>
<name>A0A484L2J2_9ASTE</name>
<feature type="compositionally biased region" description="Acidic residues" evidence="6">
    <location>
        <begin position="161"/>
        <end position="170"/>
    </location>
</feature>
<dbReference type="EMBL" id="OOIL02000901">
    <property type="protein sequence ID" value="VFQ70531.1"/>
    <property type="molecule type" value="Genomic_DNA"/>
</dbReference>
<dbReference type="AlphaFoldDB" id="A0A484L2J2"/>
<comment type="subunit">
    <text evidence="4">Component of a signal recognition particle (SRP) complex that consists of a 7SL RNA molecule of 300 nucleotides and six protein subunits: SRP72, SRP68, SRP54, SRP19, SRP14 and SRP9.</text>
</comment>
<dbReference type="InterPro" id="IPR042101">
    <property type="entry name" value="SRP54_N_sf"/>
</dbReference>
<proteinExistence type="predicted"/>
<dbReference type="GO" id="GO:0008312">
    <property type="term" value="F:7S RNA binding"/>
    <property type="evidence" value="ECO:0007669"/>
    <property type="project" value="TreeGrafter"/>
</dbReference>
<protein>
    <recommendedName>
        <fullName evidence="7">Signal recognition particle SRP54 helical bundle domain-containing protein</fullName>
    </recommendedName>
</protein>
<dbReference type="InterPro" id="IPR036225">
    <property type="entry name" value="SRP/SRP_N"/>
</dbReference>
<dbReference type="FunFam" id="1.20.120.140:FF:000001">
    <property type="entry name" value="Signal recognition particle GTPase"/>
    <property type="match status" value="1"/>
</dbReference>
<dbReference type="OrthoDB" id="10250817at2759"/>
<evidence type="ECO:0000256" key="5">
    <source>
        <dbReference type="ARBA" id="ARBA00046020"/>
    </source>
</evidence>
<feature type="region of interest" description="Disordered" evidence="6">
    <location>
        <begin position="151"/>
        <end position="170"/>
    </location>
</feature>
<dbReference type="GO" id="GO:0005525">
    <property type="term" value="F:GTP binding"/>
    <property type="evidence" value="ECO:0007669"/>
    <property type="project" value="InterPro"/>
</dbReference>
<evidence type="ECO:0000256" key="4">
    <source>
        <dbReference type="ARBA" id="ARBA00034796"/>
    </source>
</evidence>
<evidence type="ECO:0000259" key="7">
    <source>
        <dbReference type="SMART" id="SM00963"/>
    </source>
</evidence>
<dbReference type="SUPFAM" id="SSF47364">
    <property type="entry name" value="Domain of the SRP/SRP receptor G-proteins"/>
    <property type="match status" value="1"/>
</dbReference>